<comment type="function">
    <text evidence="5">Responsible for the release of ribosomes from messenger RNA at the termination of protein biosynthesis. May increase the efficiency of translation by recycling ribosomes from one round of translation to another.</text>
</comment>
<dbReference type="HAMAP" id="MF_00040">
    <property type="entry name" value="RRF"/>
    <property type="match status" value="1"/>
</dbReference>
<dbReference type="STRING" id="1797517.A3F61_01785"/>
<comment type="caution">
    <text evidence="8">The sequence shown here is derived from an EMBL/GenBank/DDBJ whole genome shotgun (WGS) entry which is preliminary data.</text>
</comment>
<reference evidence="8 9" key="1">
    <citation type="journal article" date="2016" name="Nat. Commun.">
        <title>Thousands of microbial genomes shed light on interconnected biogeochemical processes in an aquifer system.</title>
        <authorList>
            <person name="Anantharaman K."/>
            <person name="Brown C.T."/>
            <person name="Hug L.A."/>
            <person name="Sharon I."/>
            <person name="Castelle C.J."/>
            <person name="Probst A.J."/>
            <person name="Thomas B.C."/>
            <person name="Singh A."/>
            <person name="Wilkins M.J."/>
            <person name="Karaoz U."/>
            <person name="Brodie E.L."/>
            <person name="Williams K.H."/>
            <person name="Hubbard S.S."/>
            <person name="Banfield J.F."/>
        </authorList>
    </citation>
    <scope>NUCLEOTIDE SEQUENCE [LARGE SCALE GENOMIC DNA]</scope>
</reference>
<feature type="coiled-coil region" evidence="6">
    <location>
        <begin position="131"/>
        <end position="179"/>
    </location>
</feature>
<feature type="domain" description="Ribosome recycling factor" evidence="7">
    <location>
        <begin position="18"/>
        <end position="182"/>
    </location>
</feature>
<sequence>MDENQIKERMQQVLELVRQDIGTIRTGRATPSLVEDIMVDAYGGVSKLRILELASITAPDPQTLIIIPWDKQVVGEIRKGIEAANTGLSPVISGEIIRINLPPMTTEDREKYVKLLHQKLESGRVMVRQARQDANHEIKKANADKTVSEDEKIRREKQVQELTDQHIEQIEQIGKAKEQELLKI</sequence>
<evidence type="ECO:0000256" key="4">
    <source>
        <dbReference type="ARBA" id="ARBA00022917"/>
    </source>
</evidence>
<comment type="similarity">
    <text evidence="2 5">Belongs to the RRF family.</text>
</comment>
<gene>
    <name evidence="5" type="primary">frr</name>
    <name evidence="8" type="ORF">A3F61_01785</name>
</gene>
<dbReference type="InterPro" id="IPR023584">
    <property type="entry name" value="Ribosome_recyc_fac_dom"/>
</dbReference>
<evidence type="ECO:0000313" key="9">
    <source>
        <dbReference type="Proteomes" id="UP000178272"/>
    </source>
</evidence>
<evidence type="ECO:0000259" key="7">
    <source>
        <dbReference type="Pfam" id="PF01765"/>
    </source>
</evidence>
<keyword evidence="6" id="KW-0175">Coiled coil</keyword>
<dbReference type="PANTHER" id="PTHR20982">
    <property type="entry name" value="RIBOSOME RECYCLING FACTOR"/>
    <property type="match status" value="1"/>
</dbReference>
<dbReference type="PANTHER" id="PTHR20982:SF3">
    <property type="entry name" value="MITOCHONDRIAL RIBOSOME RECYCLING FACTOR PSEUDO 1"/>
    <property type="match status" value="1"/>
</dbReference>
<dbReference type="FunFam" id="3.30.1360.40:FF:000001">
    <property type="entry name" value="Ribosome-recycling factor"/>
    <property type="match status" value="1"/>
</dbReference>
<dbReference type="GO" id="GO:0005737">
    <property type="term" value="C:cytoplasm"/>
    <property type="evidence" value="ECO:0007669"/>
    <property type="project" value="UniProtKB-SubCell"/>
</dbReference>
<organism evidence="8 9">
    <name type="scientific">Candidatus Blackburnbacteria bacterium RIFCSPHIGHO2_12_FULL_41_13b</name>
    <dbReference type="NCBI Taxonomy" id="1797517"/>
    <lineage>
        <taxon>Bacteria</taxon>
        <taxon>Candidatus Blackburniibacteriota</taxon>
    </lineage>
</organism>
<dbReference type="EMBL" id="MHCA01000034">
    <property type="protein sequence ID" value="OGY11604.1"/>
    <property type="molecule type" value="Genomic_DNA"/>
</dbReference>
<comment type="subcellular location">
    <subcellularLocation>
        <location evidence="1 5">Cytoplasm</location>
    </subcellularLocation>
</comment>
<dbReference type="SUPFAM" id="SSF55194">
    <property type="entry name" value="Ribosome recycling factor, RRF"/>
    <property type="match status" value="1"/>
</dbReference>
<proteinExistence type="inferred from homology"/>
<dbReference type="Proteomes" id="UP000178272">
    <property type="component" value="Unassembled WGS sequence"/>
</dbReference>
<dbReference type="NCBIfam" id="TIGR00496">
    <property type="entry name" value="frr"/>
    <property type="match status" value="1"/>
</dbReference>
<dbReference type="AlphaFoldDB" id="A0A1G1V833"/>
<dbReference type="InterPro" id="IPR036191">
    <property type="entry name" value="RRF_sf"/>
</dbReference>
<dbReference type="GO" id="GO:0006415">
    <property type="term" value="P:translational termination"/>
    <property type="evidence" value="ECO:0007669"/>
    <property type="project" value="UniProtKB-UniRule"/>
</dbReference>
<name>A0A1G1V833_9BACT</name>
<evidence type="ECO:0000256" key="5">
    <source>
        <dbReference type="HAMAP-Rule" id="MF_00040"/>
    </source>
</evidence>
<dbReference type="InterPro" id="IPR002661">
    <property type="entry name" value="Ribosome_recyc_fac"/>
</dbReference>
<keyword evidence="3 5" id="KW-0963">Cytoplasm</keyword>
<dbReference type="CDD" id="cd00520">
    <property type="entry name" value="RRF"/>
    <property type="match status" value="1"/>
</dbReference>
<dbReference type="Gene3D" id="3.30.1360.40">
    <property type="match status" value="1"/>
</dbReference>
<keyword evidence="4 5" id="KW-0648">Protein biosynthesis</keyword>
<dbReference type="FunFam" id="1.10.132.20:FF:000001">
    <property type="entry name" value="Ribosome-recycling factor"/>
    <property type="match status" value="1"/>
</dbReference>
<dbReference type="Gene3D" id="1.10.132.20">
    <property type="entry name" value="Ribosome-recycling factor"/>
    <property type="match status" value="1"/>
</dbReference>
<evidence type="ECO:0000256" key="3">
    <source>
        <dbReference type="ARBA" id="ARBA00022490"/>
    </source>
</evidence>
<evidence type="ECO:0000256" key="1">
    <source>
        <dbReference type="ARBA" id="ARBA00004496"/>
    </source>
</evidence>
<dbReference type="Pfam" id="PF01765">
    <property type="entry name" value="RRF"/>
    <property type="match status" value="1"/>
</dbReference>
<evidence type="ECO:0000256" key="6">
    <source>
        <dbReference type="SAM" id="Coils"/>
    </source>
</evidence>
<dbReference type="GO" id="GO:0043023">
    <property type="term" value="F:ribosomal large subunit binding"/>
    <property type="evidence" value="ECO:0007669"/>
    <property type="project" value="TreeGrafter"/>
</dbReference>
<accession>A0A1G1V833</accession>
<evidence type="ECO:0000313" key="8">
    <source>
        <dbReference type="EMBL" id="OGY11604.1"/>
    </source>
</evidence>
<protein>
    <recommendedName>
        <fullName evidence="5">Ribosome-recycling factor</fullName>
        <shortName evidence="5">RRF</shortName>
    </recommendedName>
    <alternativeName>
        <fullName evidence="5">Ribosome-releasing factor</fullName>
    </alternativeName>
</protein>
<evidence type="ECO:0000256" key="2">
    <source>
        <dbReference type="ARBA" id="ARBA00005912"/>
    </source>
</evidence>